<feature type="compositionally biased region" description="Basic and acidic residues" evidence="1">
    <location>
        <begin position="19"/>
        <end position="28"/>
    </location>
</feature>
<keyword evidence="3" id="KW-1185">Reference proteome</keyword>
<sequence>MRRLLSQRSRSGIKPQQHRRSDAADLQRDSQTVRFEPEAIPPVPSLPRKNVGVFVASTEHPGMRLATALLNDGSYNVTFIVPEPFDIPAPPAARLVKIRADLPRIQLTHAVVGQQTLIAAPGFANRENEQRVIDAAHAAGVKEILVVECGIESSRVSHKCESVQVRSMRTAVKHFQSPGFPGLNWGIVAFGLPSVLDPKVPIEIYSTRHCGCSSSTRISPRHLRILPPHPPQSGQL</sequence>
<dbReference type="Gene3D" id="3.40.50.720">
    <property type="entry name" value="NAD(P)-binding Rossmann-like Domain"/>
    <property type="match status" value="1"/>
</dbReference>
<protein>
    <recommendedName>
        <fullName evidence="4">NmrA-like domain-containing protein</fullName>
    </recommendedName>
</protein>
<comment type="caution">
    <text evidence="2">The sequence shown here is derived from an EMBL/GenBank/DDBJ whole genome shotgun (WGS) entry which is preliminary data.</text>
</comment>
<gene>
    <name evidence="2" type="ORF">K431DRAFT_3972</name>
</gene>
<evidence type="ECO:0000313" key="2">
    <source>
        <dbReference type="EMBL" id="KAF2726206.1"/>
    </source>
</evidence>
<feature type="region of interest" description="Disordered" evidence="1">
    <location>
        <begin position="1"/>
        <end position="30"/>
    </location>
</feature>
<evidence type="ECO:0000256" key="1">
    <source>
        <dbReference type="SAM" id="MobiDB-lite"/>
    </source>
</evidence>
<evidence type="ECO:0008006" key="4">
    <source>
        <dbReference type="Google" id="ProtNLM"/>
    </source>
</evidence>
<dbReference type="EMBL" id="MU003765">
    <property type="protein sequence ID" value="KAF2726206.1"/>
    <property type="molecule type" value="Genomic_DNA"/>
</dbReference>
<organism evidence="2 3">
    <name type="scientific">Polychaeton citri CBS 116435</name>
    <dbReference type="NCBI Taxonomy" id="1314669"/>
    <lineage>
        <taxon>Eukaryota</taxon>
        <taxon>Fungi</taxon>
        <taxon>Dikarya</taxon>
        <taxon>Ascomycota</taxon>
        <taxon>Pezizomycotina</taxon>
        <taxon>Dothideomycetes</taxon>
        <taxon>Dothideomycetidae</taxon>
        <taxon>Capnodiales</taxon>
        <taxon>Capnodiaceae</taxon>
        <taxon>Polychaeton</taxon>
    </lineage>
</organism>
<reference evidence="2" key="1">
    <citation type="journal article" date="2020" name="Stud. Mycol.">
        <title>101 Dothideomycetes genomes: a test case for predicting lifestyles and emergence of pathogens.</title>
        <authorList>
            <person name="Haridas S."/>
            <person name="Albert R."/>
            <person name="Binder M."/>
            <person name="Bloem J."/>
            <person name="Labutti K."/>
            <person name="Salamov A."/>
            <person name="Andreopoulos B."/>
            <person name="Baker S."/>
            <person name="Barry K."/>
            <person name="Bills G."/>
            <person name="Bluhm B."/>
            <person name="Cannon C."/>
            <person name="Castanera R."/>
            <person name="Culley D."/>
            <person name="Daum C."/>
            <person name="Ezra D."/>
            <person name="Gonzalez J."/>
            <person name="Henrissat B."/>
            <person name="Kuo A."/>
            <person name="Liang C."/>
            <person name="Lipzen A."/>
            <person name="Lutzoni F."/>
            <person name="Magnuson J."/>
            <person name="Mondo S."/>
            <person name="Nolan M."/>
            <person name="Ohm R."/>
            <person name="Pangilinan J."/>
            <person name="Park H.-J."/>
            <person name="Ramirez L."/>
            <person name="Alfaro M."/>
            <person name="Sun H."/>
            <person name="Tritt A."/>
            <person name="Yoshinaga Y."/>
            <person name="Zwiers L.-H."/>
            <person name="Turgeon B."/>
            <person name="Goodwin S."/>
            <person name="Spatafora J."/>
            <person name="Crous P."/>
            <person name="Grigoriev I."/>
        </authorList>
    </citation>
    <scope>NUCLEOTIDE SEQUENCE</scope>
    <source>
        <strain evidence="2">CBS 116435</strain>
    </source>
</reference>
<accession>A0A9P4QJU6</accession>
<feature type="compositionally biased region" description="Polar residues" evidence="1">
    <location>
        <begin position="1"/>
        <end position="10"/>
    </location>
</feature>
<dbReference type="AlphaFoldDB" id="A0A9P4QJU6"/>
<name>A0A9P4QJU6_9PEZI</name>
<evidence type="ECO:0000313" key="3">
    <source>
        <dbReference type="Proteomes" id="UP000799441"/>
    </source>
</evidence>
<dbReference type="Proteomes" id="UP000799441">
    <property type="component" value="Unassembled WGS sequence"/>
</dbReference>
<proteinExistence type="predicted"/>